<evidence type="ECO:0000313" key="1">
    <source>
        <dbReference type="EMBL" id="GIN63905.1"/>
    </source>
</evidence>
<dbReference type="Proteomes" id="UP000682111">
    <property type="component" value="Unassembled WGS sequence"/>
</dbReference>
<protein>
    <submittedName>
        <fullName evidence="1">Uncharacterized protein</fullName>
    </submittedName>
</protein>
<comment type="caution">
    <text evidence="1">The sequence shown here is derived from an EMBL/GenBank/DDBJ whole genome shotgun (WGS) entry which is preliminary data.</text>
</comment>
<dbReference type="EMBL" id="BORC01000009">
    <property type="protein sequence ID" value="GIN63905.1"/>
    <property type="molecule type" value="Genomic_DNA"/>
</dbReference>
<proteinExistence type="predicted"/>
<accession>A0A920BV27</accession>
<gene>
    <name evidence="1" type="ORF">J27TS8_38980</name>
</gene>
<evidence type="ECO:0000313" key="2">
    <source>
        <dbReference type="Proteomes" id="UP000682111"/>
    </source>
</evidence>
<reference evidence="1" key="1">
    <citation type="submission" date="2021-03" db="EMBL/GenBank/DDBJ databases">
        <title>Antimicrobial resistance genes in bacteria isolated from Japanese honey, and their potential for conferring macrolide and lincosamide resistance in the American foulbrood pathogen Paenibacillus larvae.</title>
        <authorList>
            <person name="Okamoto M."/>
            <person name="Kumagai M."/>
            <person name="Kanamori H."/>
            <person name="Takamatsu D."/>
        </authorList>
    </citation>
    <scope>NUCLEOTIDE SEQUENCE</scope>
    <source>
        <strain evidence="1">J27TS8</strain>
    </source>
</reference>
<sequence length="92" mass="10645">MNVQNVATEKPHKTRDKILMILFEIPPLTLNKLKCAPIKLMVIVINRDMVVTGKNRLIVFRGMKYKLPKEEINKTRMKLITMDALPPKLGFN</sequence>
<keyword evidence="2" id="KW-1185">Reference proteome</keyword>
<name>A0A920BV27_9BACI</name>
<organism evidence="1 2">
    <name type="scientific">Robertmurraya siralis</name>
    <dbReference type="NCBI Taxonomy" id="77777"/>
    <lineage>
        <taxon>Bacteria</taxon>
        <taxon>Bacillati</taxon>
        <taxon>Bacillota</taxon>
        <taxon>Bacilli</taxon>
        <taxon>Bacillales</taxon>
        <taxon>Bacillaceae</taxon>
        <taxon>Robertmurraya</taxon>
    </lineage>
</organism>
<dbReference type="AlphaFoldDB" id="A0A920BV27"/>